<evidence type="ECO:0000313" key="1">
    <source>
        <dbReference type="EMBL" id="KAF9758203.1"/>
    </source>
</evidence>
<gene>
    <name evidence="1" type="primary">RPN9A</name>
    <name evidence="1" type="ORF">NGRA_3246</name>
</gene>
<dbReference type="PANTHER" id="PTHR10539:SF0">
    <property type="entry name" value="26S PROTEASOME NON-ATPASE REGULATORY SUBUNIT 13"/>
    <property type="match status" value="1"/>
</dbReference>
<sequence length="320" mass="37378">MSYIISLKKSRKWFQFCKEVSATINNQNKEEVLNLYLESISQYHPLTIAETTLKICKVVHSIALLEKSIDTIKECSMYQGDFSVQIIHLEIQKNLFRVEEGDFEGIEKHLFELKTSQKDLPTRVVEIYHFLGFKYFEKTGNLEYAINHLVSYVELSKDETVYSTLARYTLVSPTFFNFLKIYSIISSTSTGDLYTDIYEIVQNGDTKKILEKKKYLEDTFGEDSRNIIEKTHFIKLINLCFKEKSRQISLEKLQEDLGTEIHSFLLRAFGLGLIKGWVDGNILYFSTILPRTLPTEELEKMKEKYSNWRKKVGETIAMIQ</sequence>
<comment type="caution">
    <text evidence="1">The sequence shown here is derived from an EMBL/GenBank/DDBJ whole genome shotgun (WGS) entry which is preliminary data.</text>
</comment>
<keyword evidence="1" id="KW-0647">Proteasome</keyword>
<dbReference type="PANTHER" id="PTHR10539">
    <property type="entry name" value="26S PROTEASOME NON-ATPASE REGULATORY SUBUNIT 13"/>
    <property type="match status" value="1"/>
</dbReference>
<dbReference type="GO" id="GO:0005829">
    <property type="term" value="C:cytosol"/>
    <property type="evidence" value="ECO:0007669"/>
    <property type="project" value="TreeGrafter"/>
</dbReference>
<proteinExistence type="predicted"/>
<reference evidence="1 2" key="1">
    <citation type="journal article" date="2020" name="Genome Biol. Evol.">
        <title>Comparative genomics of strictly vertically transmitted, feminizing microsporidia endosymbionts of amphipod crustaceans.</title>
        <authorList>
            <person name="Cormier A."/>
            <person name="Chebbi M.A."/>
            <person name="Giraud I."/>
            <person name="Wattier R."/>
            <person name="Teixeira M."/>
            <person name="Gilbert C."/>
            <person name="Rigaud T."/>
            <person name="Cordaux R."/>
        </authorList>
    </citation>
    <scope>NUCLEOTIDE SEQUENCE [LARGE SCALE GENOMIC DNA]</scope>
    <source>
        <strain evidence="1 2">Ou3-Ou53</strain>
    </source>
</reference>
<keyword evidence="2" id="KW-1185">Reference proteome</keyword>
<name>A0A9P6GVM5_9MICR</name>
<dbReference type="GO" id="GO:0005198">
    <property type="term" value="F:structural molecule activity"/>
    <property type="evidence" value="ECO:0007669"/>
    <property type="project" value="TreeGrafter"/>
</dbReference>
<dbReference type="GO" id="GO:0008541">
    <property type="term" value="C:proteasome regulatory particle, lid subcomplex"/>
    <property type="evidence" value="ECO:0007669"/>
    <property type="project" value="TreeGrafter"/>
</dbReference>
<organism evidence="1 2">
    <name type="scientific">Nosema granulosis</name>
    <dbReference type="NCBI Taxonomy" id="83296"/>
    <lineage>
        <taxon>Eukaryota</taxon>
        <taxon>Fungi</taxon>
        <taxon>Fungi incertae sedis</taxon>
        <taxon>Microsporidia</taxon>
        <taxon>Nosematidae</taxon>
        <taxon>Nosema</taxon>
    </lineage>
</organism>
<dbReference type="Proteomes" id="UP000740883">
    <property type="component" value="Unassembled WGS sequence"/>
</dbReference>
<evidence type="ECO:0000313" key="2">
    <source>
        <dbReference type="Proteomes" id="UP000740883"/>
    </source>
</evidence>
<protein>
    <submittedName>
        <fullName evidence="1">26S proteasome non-ATPase regulatory subunit 13 like protein A</fullName>
    </submittedName>
</protein>
<dbReference type="AlphaFoldDB" id="A0A9P6GVM5"/>
<dbReference type="GO" id="GO:0006511">
    <property type="term" value="P:ubiquitin-dependent protein catabolic process"/>
    <property type="evidence" value="ECO:0007669"/>
    <property type="project" value="TreeGrafter"/>
</dbReference>
<accession>A0A9P6GVM5</accession>
<dbReference type="InterPro" id="IPR035298">
    <property type="entry name" value="PSMD13"/>
</dbReference>
<dbReference type="OrthoDB" id="1093at2759"/>
<dbReference type="GO" id="GO:0005634">
    <property type="term" value="C:nucleus"/>
    <property type="evidence" value="ECO:0007669"/>
    <property type="project" value="TreeGrafter"/>
</dbReference>
<dbReference type="EMBL" id="SBJO01000712">
    <property type="protein sequence ID" value="KAF9758203.1"/>
    <property type="molecule type" value="Genomic_DNA"/>
</dbReference>